<feature type="region of interest" description="Disordered" evidence="6">
    <location>
        <begin position="1"/>
        <end position="121"/>
    </location>
</feature>
<dbReference type="Gene3D" id="4.10.1000.10">
    <property type="entry name" value="Zinc finger, CCCH-type"/>
    <property type="match status" value="2"/>
</dbReference>
<dbReference type="PROSITE" id="PS50103">
    <property type="entry name" value="ZF_C3H1"/>
    <property type="match status" value="2"/>
</dbReference>
<evidence type="ECO:0000313" key="9">
    <source>
        <dbReference type="Proteomes" id="UP000054564"/>
    </source>
</evidence>
<dbReference type="Proteomes" id="UP000054564">
    <property type="component" value="Unassembled WGS sequence"/>
</dbReference>
<feature type="region of interest" description="Disordered" evidence="6">
    <location>
        <begin position="595"/>
        <end position="640"/>
    </location>
</feature>
<dbReference type="EMBL" id="AJIL01000081">
    <property type="protein sequence ID" value="KNE96499.1"/>
    <property type="molecule type" value="Genomic_DNA"/>
</dbReference>
<gene>
    <name evidence="8" type="ORF">PSTG_10206</name>
</gene>
<evidence type="ECO:0000256" key="6">
    <source>
        <dbReference type="SAM" id="MobiDB-lite"/>
    </source>
</evidence>
<dbReference type="GO" id="GO:0003729">
    <property type="term" value="F:mRNA binding"/>
    <property type="evidence" value="ECO:0007669"/>
    <property type="project" value="InterPro"/>
</dbReference>
<keyword evidence="3 5" id="KW-0863">Zinc-finger</keyword>
<protein>
    <recommendedName>
        <fullName evidence="7">C3H1-type domain-containing protein</fullName>
    </recommendedName>
</protein>
<organism evidence="8 9">
    <name type="scientific">Puccinia striiformis f. sp. tritici PST-78</name>
    <dbReference type="NCBI Taxonomy" id="1165861"/>
    <lineage>
        <taxon>Eukaryota</taxon>
        <taxon>Fungi</taxon>
        <taxon>Dikarya</taxon>
        <taxon>Basidiomycota</taxon>
        <taxon>Pucciniomycotina</taxon>
        <taxon>Pucciniomycetes</taxon>
        <taxon>Pucciniales</taxon>
        <taxon>Pucciniaceae</taxon>
        <taxon>Puccinia</taxon>
    </lineage>
</organism>
<dbReference type="STRING" id="1165861.A0A0L0VC13"/>
<feature type="region of interest" description="Disordered" evidence="6">
    <location>
        <begin position="185"/>
        <end position="211"/>
    </location>
</feature>
<feature type="domain" description="C3H1-type" evidence="7">
    <location>
        <begin position="364"/>
        <end position="392"/>
    </location>
</feature>
<feature type="region of interest" description="Disordered" evidence="6">
    <location>
        <begin position="492"/>
        <end position="529"/>
    </location>
</feature>
<proteinExistence type="predicted"/>
<dbReference type="GO" id="GO:0008270">
    <property type="term" value="F:zinc ion binding"/>
    <property type="evidence" value="ECO:0007669"/>
    <property type="project" value="UniProtKB-KW"/>
</dbReference>
<evidence type="ECO:0000313" key="8">
    <source>
        <dbReference type="EMBL" id="KNE96499.1"/>
    </source>
</evidence>
<feature type="compositionally biased region" description="Polar residues" evidence="6">
    <location>
        <begin position="627"/>
        <end position="640"/>
    </location>
</feature>
<reference evidence="9" key="1">
    <citation type="submission" date="2014-03" db="EMBL/GenBank/DDBJ databases">
        <title>The Genome Sequence of Puccinia striiformis f. sp. tritici PST-78.</title>
        <authorList>
            <consortium name="The Broad Institute Genome Sequencing Platform"/>
            <person name="Cuomo C."/>
            <person name="Hulbert S."/>
            <person name="Chen X."/>
            <person name="Walker B."/>
            <person name="Young S.K."/>
            <person name="Zeng Q."/>
            <person name="Gargeya S."/>
            <person name="Fitzgerald M."/>
            <person name="Haas B."/>
            <person name="Abouelleil A."/>
            <person name="Alvarado L."/>
            <person name="Arachchi H.M."/>
            <person name="Berlin A.M."/>
            <person name="Chapman S.B."/>
            <person name="Goldberg J."/>
            <person name="Griggs A."/>
            <person name="Gujja S."/>
            <person name="Hansen M."/>
            <person name="Howarth C."/>
            <person name="Imamovic A."/>
            <person name="Larimer J."/>
            <person name="McCowan C."/>
            <person name="Montmayeur A."/>
            <person name="Murphy C."/>
            <person name="Neiman D."/>
            <person name="Pearson M."/>
            <person name="Priest M."/>
            <person name="Roberts A."/>
            <person name="Saif S."/>
            <person name="Shea T."/>
            <person name="Sisk P."/>
            <person name="Sykes S."/>
            <person name="Wortman J."/>
            <person name="Nusbaum C."/>
            <person name="Birren B."/>
        </authorList>
    </citation>
    <scope>NUCLEOTIDE SEQUENCE [LARGE SCALE GENOMIC DNA]</scope>
    <source>
        <strain evidence="9">race PST-78</strain>
    </source>
</reference>
<keyword evidence="4 5" id="KW-0862">Zinc</keyword>
<feature type="compositionally biased region" description="Low complexity" evidence="6">
    <location>
        <begin position="513"/>
        <end position="528"/>
    </location>
</feature>
<feature type="domain" description="C3H1-type" evidence="7">
    <location>
        <begin position="402"/>
        <end position="430"/>
    </location>
</feature>
<name>A0A0L0VC13_9BASI</name>
<dbReference type="PANTHER" id="PTHR12547:SF18">
    <property type="entry name" value="PROTEIN TIS11"/>
    <property type="match status" value="1"/>
</dbReference>
<keyword evidence="1 5" id="KW-0479">Metal-binding</keyword>
<evidence type="ECO:0000256" key="4">
    <source>
        <dbReference type="ARBA" id="ARBA00022833"/>
    </source>
</evidence>
<evidence type="ECO:0000256" key="5">
    <source>
        <dbReference type="PROSITE-ProRule" id="PRU00723"/>
    </source>
</evidence>
<feature type="region of interest" description="Disordered" evidence="6">
    <location>
        <begin position="435"/>
        <end position="478"/>
    </location>
</feature>
<keyword evidence="2" id="KW-0677">Repeat</keyword>
<feature type="compositionally biased region" description="Low complexity" evidence="6">
    <location>
        <begin position="492"/>
        <end position="505"/>
    </location>
</feature>
<dbReference type="PANTHER" id="PTHR12547">
    <property type="entry name" value="CCCH ZINC FINGER/TIS11-RELATED"/>
    <property type="match status" value="1"/>
</dbReference>
<dbReference type="SUPFAM" id="SSF90229">
    <property type="entry name" value="CCCH zinc finger"/>
    <property type="match status" value="2"/>
</dbReference>
<dbReference type="InterPro" id="IPR045877">
    <property type="entry name" value="ZFP36-like"/>
</dbReference>
<feature type="zinc finger region" description="C3H1-type" evidence="5">
    <location>
        <begin position="402"/>
        <end position="430"/>
    </location>
</feature>
<evidence type="ECO:0000256" key="2">
    <source>
        <dbReference type="ARBA" id="ARBA00022737"/>
    </source>
</evidence>
<feature type="compositionally biased region" description="Polar residues" evidence="6">
    <location>
        <begin position="37"/>
        <end position="58"/>
    </location>
</feature>
<evidence type="ECO:0000259" key="7">
    <source>
        <dbReference type="PROSITE" id="PS50103"/>
    </source>
</evidence>
<feature type="compositionally biased region" description="Polar residues" evidence="6">
    <location>
        <begin position="460"/>
        <end position="478"/>
    </location>
</feature>
<dbReference type="OrthoDB" id="410307at2759"/>
<feature type="compositionally biased region" description="Low complexity" evidence="6">
    <location>
        <begin position="189"/>
        <end position="203"/>
    </location>
</feature>
<accession>A0A0L0VC13</accession>
<dbReference type="InterPro" id="IPR036855">
    <property type="entry name" value="Znf_CCCH_sf"/>
</dbReference>
<sequence length="640" mass="68142">MVSTKMMMSLNQAKSAEDRYSVSSVSSGHSPDHDSRPSTACSSTDMSTPMPHSTFQNTESKRFRTASESSMMSAPHLSTASSDTESIDFPVSKPAHPVTPPALSAKSVRADAAQNKRSDSALHAAMQSWQTKDGNNAEPFEADTAHGSVDQAPTYNAFNSWRSQPVPHQPVHDYHRFAGAFADGASGHSRSASYQSTASSTDSWNSRGPSEFNMPLPGYPAGLAASMAQMSLNPLNSNGMSGYPSPLGGMKNDAFTGAHPGHNPSRSVEETRNLVNSLASLTAAYPAAPLGYAAQPMMDPQTLMAYTAAFGASPLLDLYGFTPELLAARTHALAQLANGAGLNYDAAQSAGDDGPSPANKKTNLYKTELCRSWEEKGTCRYGSKCQFAHGQEELKGVSRHPKFKTEICRTFWLHGSCPYGKRCCFLHTTATDAGVPAVSSNNDSTEGTKTGRNAHDPPTSRLQQRLSSGTSSANGTSDKSFGVSLSSYLSSSPQLQSAPQARALSDVGDMGHSRSNSSSSCSLSSDGSSRIDTLRIQIGSRFGAREQVPPQDAPAPRSRLERLRPTGDYFEATSSMPSTSTATTTRYSPFLDRHQPPHSAFSDILTRSPSQHISKARSANGDAEPQWPSSRLAASSTTLV</sequence>
<evidence type="ECO:0000256" key="3">
    <source>
        <dbReference type="ARBA" id="ARBA00022771"/>
    </source>
</evidence>
<dbReference type="FunFam" id="4.10.1000.10:FF:000001">
    <property type="entry name" value="zinc finger CCCH domain-containing protein 15-like"/>
    <property type="match status" value="1"/>
</dbReference>
<feature type="compositionally biased region" description="Polar residues" evidence="6">
    <location>
        <begin position="438"/>
        <end position="451"/>
    </location>
</feature>
<dbReference type="InterPro" id="IPR000571">
    <property type="entry name" value="Znf_CCCH"/>
</dbReference>
<comment type="caution">
    <text evidence="8">The sequence shown here is derived from an EMBL/GenBank/DDBJ whole genome shotgun (WGS) entry which is preliminary data.</text>
</comment>
<feature type="compositionally biased region" description="Polar residues" evidence="6">
    <location>
        <begin position="66"/>
        <end position="84"/>
    </location>
</feature>
<feature type="zinc finger region" description="C3H1-type" evidence="5">
    <location>
        <begin position="364"/>
        <end position="392"/>
    </location>
</feature>
<dbReference type="SMART" id="SM00356">
    <property type="entry name" value="ZnF_C3H1"/>
    <property type="match status" value="2"/>
</dbReference>
<evidence type="ECO:0000256" key="1">
    <source>
        <dbReference type="ARBA" id="ARBA00022723"/>
    </source>
</evidence>
<dbReference type="Pfam" id="PF00642">
    <property type="entry name" value="zf-CCCH"/>
    <property type="match status" value="2"/>
</dbReference>
<keyword evidence="9" id="KW-1185">Reference proteome</keyword>
<dbReference type="AlphaFoldDB" id="A0A0L0VC13"/>